<dbReference type="Proteomes" id="UP000295210">
    <property type="component" value="Unassembled WGS sequence"/>
</dbReference>
<feature type="region of interest" description="Disordered" evidence="1">
    <location>
        <begin position="26"/>
        <end position="48"/>
    </location>
</feature>
<protein>
    <submittedName>
        <fullName evidence="2">Uncharacterized protein</fullName>
    </submittedName>
</protein>
<gene>
    <name evidence="2" type="ORF">C7378_1965</name>
</gene>
<keyword evidence="3" id="KW-1185">Reference proteome</keyword>
<sequence>MTLLLLLGTLISYVVIRFMNPDNAFPQEQDQTYTSAPHDHSIQPSARP</sequence>
<feature type="compositionally biased region" description="Polar residues" evidence="1">
    <location>
        <begin position="26"/>
        <end position="35"/>
    </location>
</feature>
<dbReference type="AlphaFoldDB" id="A0A4R1LBN4"/>
<organism evidence="2 3">
    <name type="scientific">Acidipila rosea</name>
    <dbReference type="NCBI Taxonomy" id="768535"/>
    <lineage>
        <taxon>Bacteria</taxon>
        <taxon>Pseudomonadati</taxon>
        <taxon>Acidobacteriota</taxon>
        <taxon>Terriglobia</taxon>
        <taxon>Terriglobales</taxon>
        <taxon>Acidobacteriaceae</taxon>
        <taxon>Acidipila</taxon>
    </lineage>
</organism>
<dbReference type="EMBL" id="SMGK01000002">
    <property type="protein sequence ID" value="TCK74343.1"/>
    <property type="molecule type" value="Genomic_DNA"/>
</dbReference>
<evidence type="ECO:0000313" key="2">
    <source>
        <dbReference type="EMBL" id="TCK74343.1"/>
    </source>
</evidence>
<comment type="caution">
    <text evidence="2">The sequence shown here is derived from an EMBL/GenBank/DDBJ whole genome shotgun (WGS) entry which is preliminary data.</text>
</comment>
<accession>A0A4R1LBN4</accession>
<proteinExistence type="predicted"/>
<name>A0A4R1LBN4_9BACT</name>
<evidence type="ECO:0000313" key="3">
    <source>
        <dbReference type="Proteomes" id="UP000295210"/>
    </source>
</evidence>
<evidence type="ECO:0000256" key="1">
    <source>
        <dbReference type="SAM" id="MobiDB-lite"/>
    </source>
</evidence>
<reference evidence="2 3" key="1">
    <citation type="submission" date="2019-03" db="EMBL/GenBank/DDBJ databases">
        <title>Genomic Encyclopedia of Type Strains, Phase IV (KMG-IV): sequencing the most valuable type-strain genomes for metagenomic binning, comparative biology and taxonomic classification.</title>
        <authorList>
            <person name="Goeker M."/>
        </authorList>
    </citation>
    <scope>NUCLEOTIDE SEQUENCE [LARGE SCALE GENOMIC DNA]</scope>
    <source>
        <strain evidence="2 3">DSM 103428</strain>
    </source>
</reference>